<evidence type="ECO:0000313" key="2">
    <source>
        <dbReference type="EMBL" id="RJF86995.1"/>
    </source>
</evidence>
<comment type="caution">
    <text evidence="2">The sequence shown here is derived from an EMBL/GenBank/DDBJ whole genome shotgun (WGS) entry which is preliminary data.</text>
</comment>
<gene>
    <name evidence="2" type="ORF">D3874_08170</name>
</gene>
<dbReference type="Proteomes" id="UP000284605">
    <property type="component" value="Unassembled WGS sequence"/>
</dbReference>
<organism evidence="2 3">
    <name type="scientific">Oleomonas cavernae</name>
    <dbReference type="NCBI Taxonomy" id="2320859"/>
    <lineage>
        <taxon>Bacteria</taxon>
        <taxon>Pseudomonadati</taxon>
        <taxon>Pseudomonadota</taxon>
        <taxon>Alphaproteobacteria</taxon>
        <taxon>Acetobacterales</taxon>
        <taxon>Acetobacteraceae</taxon>
        <taxon>Oleomonas</taxon>
    </lineage>
</organism>
<keyword evidence="3" id="KW-1185">Reference proteome</keyword>
<evidence type="ECO:0000313" key="3">
    <source>
        <dbReference type="Proteomes" id="UP000284605"/>
    </source>
</evidence>
<dbReference type="RefSeq" id="WP_119777639.1">
    <property type="nucleotide sequence ID" value="NZ_QYUK01000011.1"/>
</dbReference>
<proteinExistence type="predicted"/>
<dbReference type="AlphaFoldDB" id="A0A418WAG7"/>
<keyword evidence="1" id="KW-1133">Transmembrane helix</keyword>
<dbReference type="OrthoDB" id="7281818at2"/>
<dbReference type="EMBL" id="QYUK01000011">
    <property type="protein sequence ID" value="RJF86995.1"/>
    <property type="molecule type" value="Genomic_DNA"/>
</dbReference>
<reference evidence="2 3" key="1">
    <citation type="submission" date="2018-09" db="EMBL/GenBank/DDBJ databases">
        <authorList>
            <person name="Zhu H."/>
        </authorList>
    </citation>
    <scope>NUCLEOTIDE SEQUENCE [LARGE SCALE GENOMIC DNA]</scope>
    <source>
        <strain evidence="2 3">K1W22B-8</strain>
    </source>
</reference>
<feature type="transmembrane region" description="Helical" evidence="1">
    <location>
        <begin position="43"/>
        <end position="66"/>
    </location>
</feature>
<feature type="transmembrane region" description="Helical" evidence="1">
    <location>
        <begin position="12"/>
        <end position="31"/>
    </location>
</feature>
<accession>A0A418WAG7</accession>
<keyword evidence="1" id="KW-0472">Membrane</keyword>
<sequence>MQDEPIDTPRRIAFWGGILGVVFGLLLLQFLLAEYPHWGQTTIYALATIPPFGLWALTLTIAQRVVDRRAARRNRE</sequence>
<name>A0A418WAG7_9PROT</name>
<protein>
    <submittedName>
        <fullName evidence="2">Uncharacterized protein</fullName>
    </submittedName>
</protein>
<evidence type="ECO:0000256" key="1">
    <source>
        <dbReference type="SAM" id="Phobius"/>
    </source>
</evidence>
<keyword evidence="1" id="KW-0812">Transmembrane</keyword>